<feature type="chain" id="PRO_5047070959" evidence="1">
    <location>
        <begin position="30"/>
        <end position="328"/>
    </location>
</feature>
<dbReference type="RefSeq" id="WP_055473145.1">
    <property type="nucleotide sequence ID" value="NZ_JBEZHZ010000006.1"/>
</dbReference>
<comment type="caution">
    <text evidence="2">The sequence shown here is derived from an EMBL/GenBank/DDBJ whole genome shotgun (WGS) entry which is preliminary data.</text>
</comment>
<dbReference type="SUPFAM" id="SSF53850">
    <property type="entry name" value="Periplasmic binding protein-like II"/>
    <property type="match status" value="1"/>
</dbReference>
<evidence type="ECO:0000256" key="1">
    <source>
        <dbReference type="SAM" id="SignalP"/>
    </source>
</evidence>
<protein>
    <submittedName>
        <fullName evidence="2">Substrate-binding domain-containing protein</fullName>
    </submittedName>
</protein>
<dbReference type="EMBL" id="JBIRWE010000006">
    <property type="protein sequence ID" value="MFI1965590.1"/>
    <property type="molecule type" value="Genomic_DNA"/>
</dbReference>
<keyword evidence="3" id="KW-1185">Reference proteome</keyword>
<gene>
    <name evidence="2" type="ORF">ACH429_15995</name>
</gene>
<name>A0ABW7USJ8_9ACTN</name>
<organism evidence="2 3">
    <name type="scientific">Streptomyces pathocidini</name>
    <dbReference type="NCBI Taxonomy" id="1650571"/>
    <lineage>
        <taxon>Bacteria</taxon>
        <taxon>Bacillati</taxon>
        <taxon>Actinomycetota</taxon>
        <taxon>Actinomycetes</taxon>
        <taxon>Kitasatosporales</taxon>
        <taxon>Streptomycetaceae</taxon>
        <taxon>Streptomyces</taxon>
    </lineage>
</organism>
<dbReference type="Gene3D" id="3.40.190.10">
    <property type="entry name" value="Periplasmic binding protein-like II"/>
    <property type="match status" value="2"/>
</dbReference>
<evidence type="ECO:0000313" key="2">
    <source>
        <dbReference type="EMBL" id="MFI1965590.1"/>
    </source>
</evidence>
<keyword evidence="1" id="KW-0732">Signal</keyword>
<feature type="signal peptide" evidence="1">
    <location>
        <begin position="1"/>
        <end position="29"/>
    </location>
</feature>
<sequence>MNVNSSARIGAVLGAAALGVSLMALPAAADPAAGDYRVLAGVGSDTTQDVGNGLGTAIDSGSLIASYNATGTATIKTRATGCDSVNRPNGSSAGIDALRNAVDNTTGCLDFARSSRGPVDTSTTDLTWVPFAKDAVTYATRSDSGLPTDLTLGDLADIYTCELTEIDGIAVTPLLPQAGSGTRTFWLNTIGVTEAQIAAGGANGKCVDDTVQEHNGEALNSEGDIAPYSIAQYIAQGNSLPGVANRRGAAQLRSINGVAPLSGAVLNPDFPVQRDVYHVVPTAKLTDATVSAAFVGSSSKVCAQTSVINTYGFGTASNCGNTSLKGER</sequence>
<accession>A0ABW7USJ8</accession>
<reference evidence="2 3" key="1">
    <citation type="submission" date="2024-10" db="EMBL/GenBank/DDBJ databases">
        <title>The Natural Products Discovery Center: Release of the First 8490 Sequenced Strains for Exploring Actinobacteria Biosynthetic Diversity.</title>
        <authorList>
            <person name="Kalkreuter E."/>
            <person name="Kautsar S.A."/>
            <person name="Yang D."/>
            <person name="Bader C.D."/>
            <person name="Teijaro C.N."/>
            <person name="Fluegel L."/>
            <person name="Davis C.M."/>
            <person name="Simpson J.R."/>
            <person name="Lauterbach L."/>
            <person name="Steele A.D."/>
            <person name="Gui C."/>
            <person name="Meng S."/>
            <person name="Li G."/>
            <person name="Viehrig K."/>
            <person name="Ye F."/>
            <person name="Su P."/>
            <person name="Kiefer A.F."/>
            <person name="Nichols A."/>
            <person name="Cepeda A.J."/>
            <person name="Yan W."/>
            <person name="Fan B."/>
            <person name="Jiang Y."/>
            <person name="Adhikari A."/>
            <person name="Zheng C.-J."/>
            <person name="Schuster L."/>
            <person name="Cowan T.M."/>
            <person name="Smanski M.J."/>
            <person name="Chevrette M.G."/>
            <person name="De Carvalho L.P.S."/>
            <person name="Shen B."/>
        </authorList>
    </citation>
    <scope>NUCLEOTIDE SEQUENCE [LARGE SCALE GENOMIC DNA]</scope>
    <source>
        <strain evidence="2 3">NPDC020327</strain>
    </source>
</reference>
<dbReference type="Proteomes" id="UP001611548">
    <property type="component" value="Unassembled WGS sequence"/>
</dbReference>
<evidence type="ECO:0000313" key="3">
    <source>
        <dbReference type="Proteomes" id="UP001611548"/>
    </source>
</evidence>
<proteinExistence type="predicted"/>